<dbReference type="Pfam" id="PF02771">
    <property type="entry name" value="Acyl-CoA_dh_N"/>
    <property type="match status" value="1"/>
</dbReference>
<dbReference type="Pfam" id="PF02770">
    <property type="entry name" value="Acyl-CoA_dh_M"/>
    <property type="match status" value="1"/>
</dbReference>
<dbReference type="Gene3D" id="1.20.140.10">
    <property type="entry name" value="Butyryl-CoA Dehydrogenase, subunit A, domain 3"/>
    <property type="match status" value="1"/>
</dbReference>
<keyword evidence="4 5" id="KW-0274">FAD</keyword>
<keyword evidence="3 5" id="KW-0285">Flavoprotein</keyword>
<keyword evidence="5" id="KW-0560">Oxidoreductase</keyword>
<evidence type="ECO:0000256" key="3">
    <source>
        <dbReference type="ARBA" id="ARBA00022630"/>
    </source>
</evidence>
<evidence type="ECO:0000256" key="4">
    <source>
        <dbReference type="ARBA" id="ARBA00022827"/>
    </source>
</evidence>
<keyword evidence="10" id="KW-1185">Reference proteome</keyword>
<comment type="cofactor">
    <cofactor evidence="1 5">
        <name>FAD</name>
        <dbReference type="ChEBI" id="CHEBI:57692"/>
    </cofactor>
</comment>
<evidence type="ECO:0000313" key="10">
    <source>
        <dbReference type="Proteomes" id="UP001153050"/>
    </source>
</evidence>
<name>A0ABM9EHM0_9HYPH</name>
<evidence type="ECO:0000256" key="5">
    <source>
        <dbReference type="RuleBase" id="RU362125"/>
    </source>
</evidence>
<evidence type="ECO:0000256" key="2">
    <source>
        <dbReference type="ARBA" id="ARBA00009347"/>
    </source>
</evidence>
<dbReference type="Gene3D" id="2.40.110.10">
    <property type="entry name" value="Butyryl-CoA Dehydrogenase, subunit A, domain 2"/>
    <property type="match status" value="1"/>
</dbReference>
<dbReference type="PANTHER" id="PTHR43884:SF12">
    <property type="entry name" value="ISOVALERYL-COA DEHYDROGENASE, MITOCHONDRIAL-RELATED"/>
    <property type="match status" value="1"/>
</dbReference>
<dbReference type="SUPFAM" id="SSF47203">
    <property type="entry name" value="Acyl-CoA dehydrogenase C-terminal domain-like"/>
    <property type="match status" value="1"/>
</dbReference>
<feature type="domain" description="Acyl-CoA dehydrogenase/oxidase C-terminal" evidence="6">
    <location>
        <begin position="236"/>
        <end position="384"/>
    </location>
</feature>
<dbReference type="PANTHER" id="PTHR43884">
    <property type="entry name" value="ACYL-COA DEHYDROGENASE"/>
    <property type="match status" value="1"/>
</dbReference>
<evidence type="ECO:0000313" key="9">
    <source>
        <dbReference type="EMBL" id="CAH2408355.1"/>
    </source>
</evidence>
<accession>A0ABM9EHM0</accession>
<protein>
    <submittedName>
        <fullName evidence="9">Acyl-CoA dehydrogenase</fullName>
    </submittedName>
</protein>
<gene>
    <name evidence="9" type="ORF">MES5069_680060</name>
</gene>
<dbReference type="SUPFAM" id="SSF56645">
    <property type="entry name" value="Acyl-CoA dehydrogenase NM domain-like"/>
    <property type="match status" value="1"/>
</dbReference>
<dbReference type="Gene3D" id="1.10.540.10">
    <property type="entry name" value="Acyl-CoA dehydrogenase/oxidase, N-terminal domain"/>
    <property type="match status" value="1"/>
</dbReference>
<evidence type="ECO:0000259" key="7">
    <source>
        <dbReference type="Pfam" id="PF02770"/>
    </source>
</evidence>
<dbReference type="InterPro" id="IPR009100">
    <property type="entry name" value="AcylCoA_DH/oxidase_NM_dom_sf"/>
</dbReference>
<dbReference type="InterPro" id="IPR036250">
    <property type="entry name" value="AcylCo_DH-like_C"/>
</dbReference>
<dbReference type="InterPro" id="IPR009075">
    <property type="entry name" value="AcylCo_DH/oxidase_C"/>
</dbReference>
<comment type="similarity">
    <text evidence="2 5">Belongs to the acyl-CoA dehydrogenase family.</text>
</comment>
<dbReference type="InterPro" id="IPR037069">
    <property type="entry name" value="AcylCoA_DH/ox_N_sf"/>
</dbReference>
<proteinExistence type="inferred from homology"/>
<dbReference type="InterPro" id="IPR006091">
    <property type="entry name" value="Acyl-CoA_Oxase/DH_mid-dom"/>
</dbReference>
<dbReference type="EMBL" id="CAKXZT010000166">
    <property type="protein sequence ID" value="CAH2408355.1"/>
    <property type="molecule type" value="Genomic_DNA"/>
</dbReference>
<dbReference type="InterPro" id="IPR013786">
    <property type="entry name" value="AcylCoA_DH/ox_N"/>
</dbReference>
<evidence type="ECO:0000259" key="6">
    <source>
        <dbReference type="Pfam" id="PF00441"/>
    </source>
</evidence>
<evidence type="ECO:0000256" key="1">
    <source>
        <dbReference type="ARBA" id="ARBA00001974"/>
    </source>
</evidence>
<feature type="domain" description="Acyl-CoA dehydrogenase/oxidase N-terminal" evidence="8">
    <location>
        <begin position="11"/>
        <end position="122"/>
    </location>
</feature>
<feature type="domain" description="Acyl-CoA oxidase/dehydrogenase middle" evidence="7">
    <location>
        <begin position="126"/>
        <end position="223"/>
    </location>
</feature>
<organism evidence="9 10">
    <name type="scientific">Mesorhizobium escarrei</name>
    <dbReference type="NCBI Taxonomy" id="666018"/>
    <lineage>
        <taxon>Bacteria</taxon>
        <taxon>Pseudomonadati</taxon>
        <taxon>Pseudomonadota</taxon>
        <taxon>Alphaproteobacteria</taxon>
        <taxon>Hyphomicrobiales</taxon>
        <taxon>Phyllobacteriaceae</taxon>
        <taxon>Mesorhizobium</taxon>
    </lineage>
</organism>
<dbReference type="Proteomes" id="UP001153050">
    <property type="component" value="Unassembled WGS sequence"/>
</dbReference>
<reference evidence="9 10" key="1">
    <citation type="submission" date="2022-03" db="EMBL/GenBank/DDBJ databases">
        <authorList>
            <person name="Brunel B."/>
        </authorList>
    </citation>
    <scope>NUCLEOTIDE SEQUENCE [LARGE SCALE GENOMIC DNA]</scope>
    <source>
        <strain evidence="9">STM5069sample</strain>
    </source>
</reference>
<sequence>MDGQMTGELHTPEENEIIGTVARFVKERVRPYVQQLEREGKYPQHLVGEMMELGLFGLAVPESYGGLGARIPVLAIILEVLGSGWATLAAYVNSHSTVAYAIATHGTEQQKSRYLPRLATGEHRGALCLSEPGCGSDLQAIKGLAKDAGDHYDLVASKTYVTNGAKATLLLTLVKHPAVAGETKPKISLLIVEKAYPKVSVTSTFEKTAFHLVDTVQIEMDGVAVPKAQLLGPAEGMGFPQLMDSLEIGRVAIAASAVGVAANALSEAKRYASERVAFGVTIDHHQAIQMKLADMATKLVGARLMTMEAASAKERGGRCDMITAMAKTYASDCALEIAHQAVVIHGGAGYIRDYVVERLHREALLYTIGEGTNDINRIVISRRMKGEEEMQYLGLLP</sequence>
<comment type="caution">
    <text evidence="9">The sequence shown here is derived from an EMBL/GenBank/DDBJ whole genome shotgun (WGS) entry which is preliminary data.</text>
</comment>
<dbReference type="Pfam" id="PF00441">
    <property type="entry name" value="Acyl-CoA_dh_1"/>
    <property type="match status" value="1"/>
</dbReference>
<dbReference type="PIRSF" id="PIRSF016578">
    <property type="entry name" value="HsaA"/>
    <property type="match status" value="1"/>
</dbReference>
<evidence type="ECO:0000259" key="8">
    <source>
        <dbReference type="Pfam" id="PF02771"/>
    </source>
</evidence>
<dbReference type="InterPro" id="IPR046373">
    <property type="entry name" value="Acyl-CoA_Oxase/DH_mid-dom_sf"/>
</dbReference>